<dbReference type="Proteomes" id="UP001479436">
    <property type="component" value="Unassembled WGS sequence"/>
</dbReference>
<comment type="caution">
    <text evidence="2">The sequence shown here is derived from an EMBL/GenBank/DDBJ whole genome shotgun (WGS) entry which is preliminary data.</text>
</comment>
<evidence type="ECO:0008006" key="4">
    <source>
        <dbReference type="Google" id="ProtNLM"/>
    </source>
</evidence>
<sequence>MPNAPFDYNLPYTTLNLREAPHLYHIGIGEQGVLLVEPYKSELLPLWRFRTPDIARESSQSLQAKFEEYKKVGDFIGMDMARKFIQMGVTRSRRYANHKGGRKYRKAKEGEVIMGKGKRAKEGKIELPRDTEDPVKAESARIFGEVLKLVKDDKTYQELTKKHRDMYETGPGVEDSSTKQENGVKKRKVAQKAVFKQSNAKVPLRRSPRGKR</sequence>
<keyword evidence="3" id="KW-1185">Reference proteome</keyword>
<protein>
    <recommendedName>
        <fullName evidence="4">DUF4385 domain containing protein</fullName>
    </recommendedName>
</protein>
<feature type="compositionally biased region" description="Basic residues" evidence="1">
    <location>
        <begin position="203"/>
        <end position="212"/>
    </location>
</feature>
<organism evidence="2 3">
    <name type="scientific">Basidiobolus ranarum</name>
    <dbReference type="NCBI Taxonomy" id="34480"/>
    <lineage>
        <taxon>Eukaryota</taxon>
        <taxon>Fungi</taxon>
        <taxon>Fungi incertae sedis</taxon>
        <taxon>Zoopagomycota</taxon>
        <taxon>Entomophthoromycotina</taxon>
        <taxon>Basidiobolomycetes</taxon>
        <taxon>Basidiobolales</taxon>
        <taxon>Basidiobolaceae</taxon>
        <taxon>Basidiobolus</taxon>
    </lineage>
</organism>
<gene>
    <name evidence="2" type="ORF">K7432_003369</name>
</gene>
<dbReference type="InterPro" id="IPR025494">
    <property type="entry name" value="DUF4385"/>
</dbReference>
<dbReference type="Pfam" id="PF14328">
    <property type="entry name" value="DUF4385"/>
    <property type="match status" value="1"/>
</dbReference>
<proteinExistence type="predicted"/>
<feature type="region of interest" description="Disordered" evidence="1">
    <location>
        <begin position="161"/>
        <end position="212"/>
    </location>
</feature>
<name>A0ABR2W6B7_9FUNG</name>
<dbReference type="EMBL" id="JASJQH010006978">
    <property type="protein sequence ID" value="KAK9721488.1"/>
    <property type="molecule type" value="Genomic_DNA"/>
</dbReference>
<reference evidence="2 3" key="1">
    <citation type="submission" date="2023-04" db="EMBL/GenBank/DDBJ databases">
        <title>Genome of Basidiobolus ranarum AG-B5.</title>
        <authorList>
            <person name="Stajich J.E."/>
            <person name="Carter-House D."/>
            <person name="Gryganskyi A."/>
        </authorList>
    </citation>
    <scope>NUCLEOTIDE SEQUENCE [LARGE SCALE GENOMIC DNA]</scope>
    <source>
        <strain evidence="2 3">AG-B5</strain>
    </source>
</reference>
<evidence type="ECO:0000256" key="1">
    <source>
        <dbReference type="SAM" id="MobiDB-lite"/>
    </source>
</evidence>
<evidence type="ECO:0000313" key="2">
    <source>
        <dbReference type="EMBL" id="KAK9721488.1"/>
    </source>
</evidence>
<accession>A0ABR2W6B7</accession>
<evidence type="ECO:0000313" key="3">
    <source>
        <dbReference type="Proteomes" id="UP001479436"/>
    </source>
</evidence>